<dbReference type="EMBL" id="GL377578">
    <property type="protein sequence ID" value="EFJ28921.1"/>
    <property type="molecule type" value="Genomic_DNA"/>
</dbReference>
<dbReference type="GO" id="GO:0035251">
    <property type="term" value="F:UDP-glucosyltransferase activity"/>
    <property type="evidence" value="ECO:0000318"/>
    <property type="project" value="GO_Central"/>
</dbReference>
<dbReference type="AlphaFoldDB" id="D8RFT4"/>
<feature type="domain" description="Glycosyltransferase N-terminal" evidence="5">
    <location>
        <begin position="14"/>
        <end position="76"/>
    </location>
</feature>
<dbReference type="HOGENOM" id="CLU_001724_0_0_1"/>
<dbReference type="EC" id="2.4.1.-" evidence="4"/>
<dbReference type="SUPFAM" id="SSF53756">
    <property type="entry name" value="UDP-Glycosyltransferase/glycogen phosphorylase"/>
    <property type="match status" value="1"/>
</dbReference>
<evidence type="ECO:0000256" key="2">
    <source>
        <dbReference type="ARBA" id="ARBA00022679"/>
    </source>
</evidence>
<reference evidence="6 7" key="1">
    <citation type="journal article" date="2011" name="Science">
        <title>The Selaginella genome identifies genetic changes associated with the evolution of vascular plants.</title>
        <authorList>
            <person name="Banks J.A."/>
            <person name="Nishiyama T."/>
            <person name="Hasebe M."/>
            <person name="Bowman J.L."/>
            <person name="Gribskov M."/>
            <person name="dePamphilis C."/>
            <person name="Albert V.A."/>
            <person name="Aono N."/>
            <person name="Aoyama T."/>
            <person name="Ambrose B.A."/>
            <person name="Ashton N.W."/>
            <person name="Axtell M.J."/>
            <person name="Barker E."/>
            <person name="Barker M.S."/>
            <person name="Bennetzen J.L."/>
            <person name="Bonawitz N.D."/>
            <person name="Chapple C."/>
            <person name="Cheng C."/>
            <person name="Correa L.G."/>
            <person name="Dacre M."/>
            <person name="DeBarry J."/>
            <person name="Dreyer I."/>
            <person name="Elias M."/>
            <person name="Engstrom E.M."/>
            <person name="Estelle M."/>
            <person name="Feng L."/>
            <person name="Finet C."/>
            <person name="Floyd S.K."/>
            <person name="Frommer W.B."/>
            <person name="Fujita T."/>
            <person name="Gramzow L."/>
            <person name="Gutensohn M."/>
            <person name="Harholt J."/>
            <person name="Hattori M."/>
            <person name="Heyl A."/>
            <person name="Hirai T."/>
            <person name="Hiwatashi Y."/>
            <person name="Ishikawa M."/>
            <person name="Iwata M."/>
            <person name="Karol K.G."/>
            <person name="Koehler B."/>
            <person name="Kolukisaoglu U."/>
            <person name="Kubo M."/>
            <person name="Kurata T."/>
            <person name="Lalonde S."/>
            <person name="Li K."/>
            <person name="Li Y."/>
            <person name="Litt A."/>
            <person name="Lyons E."/>
            <person name="Manning G."/>
            <person name="Maruyama T."/>
            <person name="Michael T.P."/>
            <person name="Mikami K."/>
            <person name="Miyazaki S."/>
            <person name="Morinaga S."/>
            <person name="Murata T."/>
            <person name="Mueller-Roeber B."/>
            <person name="Nelson D.R."/>
            <person name="Obara M."/>
            <person name="Oguri Y."/>
            <person name="Olmstead R.G."/>
            <person name="Onodera N."/>
            <person name="Petersen B.L."/>
            <person name="Pils B."/>
            <person name="Prigge M."/>
            <person name="Rensing S.A."/>
            <person name="Riano-Pachon D.M."/>
            <person name="Roberts A.W."/>
            <person name="Sato Y."/>
            <person name="Scheller H.V."/>
            <person name="Schulz B."/>
            <person name="Schulz C."/>
            <person name="Shakirov E.V."/>
            <person name="Shibagaki N."/>
            <person name="Shinohara N."/>
            <person name="Shippen D.E."/>
            <person name="Soerensen I."/>
            <person name="Sotooka R."/>
            <person name="Sugimoto N."/>
            <person name="Sugita M."/>
            <person name="Sumikawa N."/>
            <person name="Tanurdzic M."/>
            <person name="Theissen G."/>
            <person name="Ulvskov P."/>
            <person name="Wakazuki S."/>
            <person name="Weng J.K."/>
            <person name="Willats W.W."/>
            <person name="Wipf D."/>
            <person name="Wolf P.G."/>
            <person name="Yang L."/>
            <person name="Zimmer A.D."/>
            <person name="Zhu Q."/>
            <person name="Mitros T."/>
            <person name="Hellsten U."/>
            <person name="Loque D."/>
            <person name="Otillar R."/>
            <person name="Salamov A."/>
            <person name="Schmutz J."/>
            <person name="Shapiro H."/>
            <person name="Lindquist E."/>
            <person name="Lucas S."/>
            <person name="Rokhsar D."/>
            <person name="Grigoriev I.V."/>
        </authorList>
    </citation>
    <scope>NUCLEOTIDE SEQUENCE [LARGE SCALE GENOMIC DNA]</scope>
</reference>
<name>D8RFT4_SELML</name>
<dbReference type="CDD" id="cd03784">
    <property type="entry name" value="GT1_Gtf-like"/>
    <property type="match status" value="1"/>
</dbReference>
<evidence type="ECO:0000256" key="4">
    <source>
        <dbReference type="RuleBase" id="RU362057"/>
    </source>
</evidence>
<evidence type="ECO:0000256" key="3">
    <source>
        <dbReference type="RuleBase" id="RU003718"/>
    </source>
</evidence>
<organism evidence="7">
    <name type="scientific">Selaginella moellendorffii</name>
    <name type="common">Spikemoss</name>
    <dbReference type="NCBI Taxonomy" id="88036"/>
    <lineage>
        <taxon>Eukaryota</taxon>
        <taxon>Viridiplantae</taxon>
        <taxon>Streptophyta</taxon>
        <taxon>Embryophyta</taxon>
        <taxon>Tracheophyta</taxon>
        <taxon>Lycopodiopsida</taxon>
        <taxon>Selaginellales</taxon>
        <taxon>Selaginellaceae</taxon>
        <taxon>Selaginella</taxon>
    </lineage>
</organism>
<dbReference type="Pfam" id="PF26168">
    <property type="entry name" value="Glyco_transf_N"/>
    <property type="match status" value="1"/>
</dbReference>
<dbReference type="InterPro" id="IPR058980">
    <property type="entry name" value="Glyco_transf_N"/>
</dbReference>
<evidence type="ECO:0000259" key="5">
    <source>
        <dbReference type="Pfam" id="PF26168"/>
    </source>
</evidence>
<evidence type="ECO:0000313" key="7">
    <source>
        <dbReference type="Proteomes" id="UP000001514"/>
    </source>
</evidence>
<accession>D8RFT4</accession>
<keyword evidence="3" id="KW-0328">Glycosyltransferase</keyword>
<dbReference type="PANTHER" id="PTHR11926:SF774">
    <property type="entry name" value="UDP-GLYCOSYLTRANSFERASE 85A1-RELATED"/>
    <property type="match status" value="1"/>
</dbReference>
<dbReference type="eggNOG" id="KOG1192">
    <property type="taxonomic scope" value="Eukaryota"/>
</dbReference>
<dbReference type="Pfam" id="PF00201">
    <property type="entry name" value="UDPGT"/>
    <property type="match status" value="1"/>
</dbReference>
<dbReference type="InParanoid" id="D8RFT4"/>
<dbReference type="PANTHER" id="PTHR11926">
    <property type="entry name" value="GLUCOSYL/GLUCURONOSYL TRANSFERASES"/>
    <property type="match status" value="1"/>
</dbReference>
<dbReference type="OMA" id="ENSECSM"/>
<keyword evidence="2 3" id="KW-0808">Transferase</keyword>
<protein>
    <recommendedName>
        <fullName evidence="4">Glycosyltransferase</fullName>
        <ecNumber evidence="4">2.4.1.-</ecNumber>
    </recommendedName>
</protein>
<dbReference type="FunFam" id="3.40.50.2000:FF:000060">
    <property type="entry name" value="Glycosyltransferase"/>
    <property type="match status" value="1"/>
</dbReference>
<evidence type="ECO:0000256" key="1">
    <source>
        <dbReference type="ARBA" id="ARBA00009995"/>
    </source>
</evidence>
<sequence>MATDSSSSSSGSSVVVVVPLPAQGHTPALVHLSRKLAAEGFSIVIVSVESVHRKIAARWKCSPQLDIRLESIPFTSLIGEQGLEIKCIISDFHAVWTTPVAQKLGVPQVCFWSGSAAWALIDRHVPLLVDLEYIPVPGCSLRGEKMISFIPGMDPFPALDLPYYLHEFSKVPVWSLVAKSQRLNTDKWFIANTFESLEPRETQAMKQLLGEQNFLAIGPLLPLDHEGLEQVVSLEEEELGCLEWLDSRPEGSVLYISFGSLAVLTQEQFMELALGVESSGISFLWVIRPAFLPQGDLPTMEFFQGFRDRMVAEKRSIIVPWTPQKRVLSHASIGAFLTHCGWNSIVESVWSGVPMLGWPCHSDQNLNLRLPVESKGIGARVACSSRRTEVVHRERVRAVVRKAIEDGGEVRGAVRELRDLAVAAVVEGGSSNRDMATFLERLRSL</sequence>
<dbReference type="KEGG" id="smo:SELMODRAFT_231443"/>
<dbReference type="Proteomes" id="UP000001514">
    <property type="component" value="Unassembled WGS sequence"/>
</dbReference>
<dbReference type="Gramene" id="EFJ28921">
    <property type="protein sequence ID" value="EFJ28921"/>
    <property type="gene ID" value="SELMODRAFT_231443"/>
</dbReference>
<dbReference type="PROSITE" id="PS00375">
    <property type="entry name" value="UDPGT"/>
    <property type="match status" value="1"/>
</dbReference>
<gene>
    <name evidence="6" type="ORF">SELMODRAFT_231443</name>
</gene>
<dbReference type="InterPro" id="IPR002213">
    <property type="entry name" value="UDP_glucos_trans"/>
</dbReference>
<dbReference type="Gene3D" id="3.40.50.2000">
    <property type="entry name" value="Glycogen Phosphorylase B"/>
    <property type="match status" value="3"/>
</dbReference>
<comment type="similarity">
    <text evidence="1 3">Belongs to the UDP-glycosyltransferase family.</text>
</comment>
<dbReference type="FunCoup" id="D8RFT4">
    <property type="interactions" value="1809"/>
</dbReference>
<dbReference type="InterPro" id="IPR035595">
    <property type="entry name" value="UDP_glycos_trans_CS"/>
</dbReference>
<evidence type="ECO:0000313" key="6">
    <source>
        <dbReference type="EMBL" id="EFJ28921.1"/>
    </source>
</evidence>
<proteinExistence type="inferred from homology"/>
<keyword evidence="7" id="KW-1185">Reference proteome</keyword>